<feature type="transmembrane region" description="Helical" evidence="1">
    <location>
        <begin position="15"/>
        <end position="32"/>
    </location>
</feature>
<dbReference type="Proteomes" id="UP000622687">
    <property type="component" value="Unassembled WGS sequence"/>
</dbReference>
<proteinExistence type="predicted"/>
<evidence type="ECO:0000313" key="3">
    <source>
        <dbReference type="EMBL" id="MBI6874409.1"/>
    </source>
</evidence>
<comment type="caution">
    <text evidence="3">The sequence shown here is derived from an EMBL/GenBank/DDBJ whole genome shotgun (WGS) entry which is preliminary data.</text>
</comment>
<evidence type="ECO:0000313" key="4">
    <source>
        <dbReference type="Proteomes" id="UP000622687"/>
    </source>
</evidence>
<reference evidence="3" key="1">
    <citation type="submission" date="2020-12" db="EMBL/GenBank/DDBJ databases">
        <title>Clostridium thailandense sp. nov., a novel acetogenic bacterium isolated from peat land soil in Thailand.</title>
        <authorList>
            <person name="Chaikitkaew S."/>
            <person name="Birkeland N.K."/>
        </authorList>
    </citation>
    <scope>NUCLEOTIDE SEQUENCE</scope>
    <source>
        <strain evidence="3">DSM 17425</strain>
    </source>
</reference>
<organism evidence="3 4">
    <name type="scientific">Clostridium aciditolerans</name>
    <dbReference type="NCBI Taxonomy" id="339861"/>
    <lineage>
        <taxon>Bacteria</taxon>
        <taxon>Bacillati</taxon>
        <taxon>Bacillota</taxon>
        <taxon>Clostridia</taxon>
        <taxon>Eubacteriales</taxon>
        <taxon>Clostridiaceae</taxon>
        <taxon>Clostridium</taxon>
    </lineage>
</organism>
<protein>
    <recommendedName>
        <fullName evidence="2">YhfM-like domain-containing protein</fullName>
    </recommendedName>
</protein>
<accession>A0A934M2H3</accession>
<sequence length="138" mass="16124">MNQHSNVKLALKKTLLPIIVIFMVSCSLMIGCSNNKSKEKEIDFIEITQHSNNKVWTLSDKDTITKFINALNNREETNEKIDIRTPDYSAKIYFTDKSNEEYTLWIDKDINVQGVLMSKNKTWFIKKESNSIFKEILK</sequence>
<keyword evidence="1" id="KW-0812">Transmembrane</keyword>
<name>A0A934M2H3_9CLOT</name>
<keyword evidence="1" id="KW-0472">Membrane</keyword>
<dbReference type="EMBL" id="JAEEGB010000026">
    <property type="protein sequence ID" value="MBI6874409.1"/>
    <property type="molecule type" value="Genomic_DNA"/>
</dbReference>
<keyword evidence="4" id="KW-1185">Reference proteome</keyword>
<feature type="domain" description="YhfM-like" evidence="2">
    <location>
        <begin position="39"/>
        <end position="138"/>
    </location>
</feature>
<evidence type="ECO:0000259" key="2">
    <source>
        <dbReference type="Pfam" id="PF26353"/>
    </source>
</evidence>
<dbReference type="AlphaFoldDB" id="A0A934M2H3"/>
<evidence type="ECO:0000256" key="1">
    <source>
        <dbReference type="SAM" id="Phobius"/>
    </source>
</evidence>
<dbReference type="RefSeq" id="WP_211143790.1">
    <property type="nucleotide sequence ID" value="NZ_JAEEGB010000026.1"/>
</dbReference>
<gene>
    <name evidence="3" type="ORF">I6U51_17185</name>
</gene>
<dbReference type="Pfam" id="PF26353">
    <property type="entry name" value="YhfM"/>
    <property type="match status" value="1"/>
</dbReference>
<dbReference type="InterPro" id="IPR058780">
    <property type="entry name" value="YhfM-like_dom"/>
</dbReference>
<keyword evidence="1" id="KW-1133">Transmembrane helix</keyword>